<organism evidence="3 4">
    <name type="scientific">Nannocystis pusilla</name>
    <dbReference type="NCBI Taxonomy" id="889268"/>
    <lineage>
        <taxon>Bacteria</taxon>
        <taxon>Pseudomonadati</taxon>
        <taxon>Myxococcota</taxon>
        <taxon>Polyangia</taxon>
        <taxon>Nannocystales</taxon>
        <taxon>Nannocystaceae</taxon>
        <taxon>Nannocystis</taxon>
    </lineage>
</organism>
<comment type="caution">
    <text evidence="3">The sequence shown here is derived from an EMBL/GenBank/DDBJ whole genome shotgun (WGS) entry which is preliminary data.</text>
</comment>
<reference evidence="3" key="1">
    <citation type="submission" date="2022-11" db="EMBL/GenBank/DDBJ databases">
        <title>Minimal conservation of predation-associated metabolite biosynthetic gene clusters underscores biosynthetic potential of Myxococcota including descriptions for ten novel species: Archangium lansinium sp. nov., Myxococcus landrumus sp. nov., Nannocystis bai.</title>
        <authorList>
            <person name="Ahearne A."/>
            <person name="Stevens C."/>
            <person name="Phillips K."/>
        </authorList>
    </citation>
    <scope>NUCLEOTIDE SEQUENCE</scope>
    <source>
        <strain evidence="3">Na p29</strain>
    </source>
</reference>
<gene>
    <name evidence="3" type="ORF">OV079_36345</name>
</gene>
<protein>
    <submittedName>
        <fullName evidence="3">Uncharacterized protein</fullName>
    </submittedName>
</protein>
<evidence type="ECO:0000313" key="3">
    <source>
        <dbReference type="EMBL" id="MCY1010945.1"/>
    </source>
</evidence>
<proteinExistence type="predicted"/>
<accession>A0A9X3J1B7</accession>
<keyword evidence="2" id="KW-0812">Transmembrane</keyword>
<sequence>MSEPGPKPTTATQPEPAQGGALWALIVGGAILVVAALLIFWPGGDAASGAAGAGKSKGSAGQQASLAQSGGGPESQALGVGARDYDPNRGNGKARINPSILPVGPKSDSLAPPKKPKPEPTSFASAGAEIAYWEKKLDIARKDLAQRTIFLERMKKVKENARTSEQIELAERRGVVVEKNYTDQKQLVEELEQKVARLKEKQRQSGL</sequence>
<evidence type="ECO:0000313" key="4">
    <source>
        <dbReference type="Proteomes" id="UP001150924"/>
    </source>
</evidence>
<feature type="region of interest" description="Disordered" evidence="1">
    <location>
        <begin position="49"/>
        <end position="123"/>
    </location>
</feature>
<evidence type="ECO:0000256" key="2">
    <source>
        <dbReference type="SAM" id="Phobius"/>
    </source>
</evidence>
<evidence type="ECO:0000256" key="1">
    <source>
        <dbReference type="SAM" id="MobiDB-lite"/>
    </source>
</evidence>
<name>A0A9X3J1B7_9BACT</name>
<dbReference type="EMBL" id="JAPNKE010000002">
    <property type="protein sequence ID" value="MCY1010945.1"/>
    <property type="molecule type" value="Genomic_DNA"/>
</dbReference>
<dbReference type="RefSeq" id="WP_267774102.1">
    <property type="nucleotide sequence ID" value="NZ_JAPNKE010000002.1"/>
</dbReference>
<keyword evidence="4" id="KW-1185">Reference proteome</keyword>
<feature type="compositionally biased region" description="Low complexity" evidence="1">
    <location>
        <begin position="49"/>
        <end position="68"/>
    </location>
</feature>
<keyword evidence="2" id="KW-1133">Transmembrane helix</keyword>
<dbReference type="AlphaFoldDB" id="A0A9X3J1B7"/>
<dbReference type="Proteomes" id="UP001150924">
    <property type="component" value="Unassembled WGS sequence"/>
</dbReference>
<feature type="transmembrane region" description="Helical" evidence="2">
    <location>
        <begin position="20"/>
        <end position="41"/>
    </location>
</feature>
<keyword evidence="2" id="KW-0472">Membrane</keyword>